<sequence>MNKVQMKRNEIYKDIFNSIDINKSNGISRDQISLYLNRVFKNIDVDIEQAMGILDVMNIASDAKINVNQFLSFMYIFENAELEQVSSICFYLSDTNFSGKIDKNELRGMFVKLNIPADDENVIEIVNNLGELELDYEQFTEFISALVD</sequence>
<dbReference type="GO" id="GO:0005509">
    <property type="term" value="F:calcium ion binding"/>
    <property type="evidence" value="ECO:0007669"/>
    <property type="project" value="InterPro"/>
</dbReference>
<evidence type="ECO:0000313" key="2">
    <source>
        <dbReference type="EMBL" id="CAI9968251.1"/>
    </source>
</evidence>
<gene>
    <name evidence="2" type="ORF">HINF_LOCUS55896</name>
    <name evidence="3" type="ORF">HINF_LOCUS70253</name>
</gene>
<reference evidence="2" key="1">
    <citation type="submission" date="2023-06" db="EMBL/GenBank/DDBJ databases">
        <authorList>
            <person name="Kurt Z."/>
        </authorList>
    </citation>
    <scope>NUCLEOTIDE SEQUENCE</scope>
</reference>
<dbReference type="PROSITE" id="PS50222">
    <property type="entry name" value="EF_HAND_2"/>
    <property type="match status" value="2"/>
</dbReference>
<dbReference type="Gene3D" id="1.10.238.10">
    <property type="entry name" value="EF-hand"/>
    <property type="match status" value="2"/>
</dbReference>
<proteinExistence type="predicted"/>
<dbReference type="AlphaFoldDB" id="A0AA86QY66"/>
<accession>A0AA86QY66</accession>
<feature type="domain" description="EF-hand" evidence="1">
    <location>
        <begin position="81"/>
        <end position="116"/>
    </location>
</feature>
<dbReference type="Proteomes" id="UP001642409">
    <property type="component" value="Unassembled WGS sequence"/>
</dbReference>
<dbReference type="EMBL" id="CAXDID020000523">
    <property type="protein sequence ID" value="CAL6099796.1"/>
    <property type="molecule type" value="Genomic_DNA"/>
</dbReference>
<organism evidence="2">
    <name type="scientific">Hexamita inflata</name>
    <dbReference type="NCBI Taxonomy" id="28002"/>
    <lineage>
        <taxon>Eukaryota</taxon>
        <taxon>Metamonada</taxon>
        <taxon>Diplomonadida</taxon>
        <taxon>Hexamitidae</taxon>
        <taxon>Hexamitinae</taxon>
        <taxon>Hexamita</taxon>
    </lineage>
</organism>
<comment type="caution">
    <text evidence="2">The sequence shown here is derived from an EMBL/GenBank/DDBJ whole genome shotgun (WGS) entry which is preliminary data.</text>
</comment>
<evidence type="ECO:0000313" key="4">
    <source>
        <dbReference type="Proteomes" id="UP001642409"/>
    </source>
</evidence>
<protein>
    <submittedName>
        <fullName evidence="2">EF hand domain-containing protein</fullName>
    </submittedName>
    <submittedName>
        <fullName evidence="3">EF_hand domain-containing protein</fullName>
    </submittedName>
</protein>
<evidence type="ECO:0000313" key="3">
    <source>
        <dbReference type="EMBL" id="CAL6099796.1"/>
    </source>
</evidence>
<reference evidence="3 4" key="2">
    <citation type="submission" date="2024-07" db="EMBL/GenBank/DDBJ databases">
        <authorList>
            <person name="Akdeniz Z."/>
        </authorList>
    </citation>
    <scope>NUCLEOTIDE SEQUENCE [LARGE SCALE GENOMIC DNA]</scope>
</reference>
<dbReference type="InterPro" id="IPR002048">
    <property type="entry name" value="EF_hand_dom"/>
</dbReference>
<dbReference type="SUPFAM" id="SSF47473">
    <property type="entry name" value="EF-hand"/>
    <property type="match status" value="1"/>
</dbReference>
<name>A0AA86QY66_9EUKA</name>
<feature type="domain" description="EF-hand" evidence="1">
    <location>
        <begin position="7"/>
        <end position="42"/>
    </location>
</feature>
<dbReference type="EMBL" id="CATOUU010001033">
    <property type="protein sequence ID" value="CAI9968251.1"/>
    <property type="molecule type" value="Genomic_DNA"/>
</dbReference>
<keyword evidence="4" id="KW-1185">Reference proteome</keyword>
<dbReference type="InterPro" id="IPR011992">
    <property type="entry name" value="EF-hand-dom_pair"/>
</dbReference>
<evidence type="ECO:0000259" key="1">
    <source>
        <dbReference type="PROSITE" id="PS50222"/>
    </source>
</evidence>